<dbReference type="Pfam" id="PF22564">
    <property type="entry name" value="HAAS"/>
    <property type="match status" value="1"/>
</dbReference>
<accession>A0ABY8EIH5</accession>
<keyword evidence="1" id="KW-1133">Transmembrane helix</keyword>
<name>A0ABY8EIH5_9FIRM</name>
<gene>
    <name evidence="2" type="ORF">P4S50_05310</name>
</gene>
<keyword evidence="1" id="KW-0812">Transmembrane</keyword>
<evidence type="ECO:0000256" key="1">
    <source>
        <dbReference type="SAM" id="Phobius"/>
    </source>
</evidence>
<evidence type="ECO:0000313" key="2">
    <source>
        <dbReference type="EMBL" id="WFD11494.1"/>
    </source>
</evidence>
<proteinExistence type="predicted"/>
<feature type="transmembrane region" description="Helical" evidence="1">
    <location>
        <begin position="78"/>
        <end position="97"/>
    </location>
</feature>
<feature type="transmembrane region" description="Helical" evidence="1">
    <location>
        <begin position="143"/>
        <end position="166"/>
    </location>
</feature>
<dbReference type="Proteomes" id="UP001222800">
    <property type="component" value="Chromosome"/>
</dbReference>
<dbReference type="EMBL" id="CP120733">
    <property type="protein sequence ID" value="WFD11494.1"/>
    <property type="molecule type" value="Genomic_DNA"/>
</dbReference>
<reference evidence="2 3" key="1">
    <citation type="submission" date="2023-03" db="EMBL/GenBank/DDBJ databases">
        <title>Complete genome sequence of Tepidibacter sp. SWIR-1, isolated from a deep-sea hydrothermal vent.</title>
        <authorList>
            <person name="Li X."/>
        </authorList>
    </citation>
    <scope>NUCLEOTIDE SEQUENCE [LARGE SCALE GENOMIC DNA]</scope>
    <source>
        <strain evidence="2 3">SWIR-1</strain>
    </source>
</reference>
<evidence type="ECO:0000313" key="3">
    <source>
        <dbReference type="Proteomes" id="UP001222800"/>
    </source>
</evidence>
<organism evidence="2 3">
    <name type="scientific">Tepidibacter hydrothermalis</name>
    <dbReference type="NCBI Taxonomy" id="3036126"/>
    <lineage>
        <taxon>Bacteria</taxon>
        <taxon>Bacillati</taxon>
        <taxon>Bacillota</taxon>
        <taxon>Clostridia</taxon>
        <taxon>Peptostreptococcales</taxon>
        <taxon>Peptostreptococcaceae</taxon>
        <taxon>Tepidibacter</taxon>
    </lineage>
</organism>
<keyword evidence="1" id="KW-0472">Membrane</keyword>
<feature type="transmembrane region" description="Helical" evidence="1">
    <location>
        <begin position="104"/>
        <end position="131"/>
    </location>
</feature>
<sequence length="187" mass="20212">MNKKEFIDILKNQLYGLPKEDIDEILYDYEEHFSVGLGRGKLEDEISKELGDPKKIAKSYKAHIVIENAQNNPTPTNIVKAVIATIALGLFNLIFVLGPFIGLVGVLIGLFGAALGITVAGIGAFFGSIFAPVFGGNVSVNPIGAAFMGIGTTALGILFLILNIYVVKFAYKGTVKYLKYNIDIIKK</sequence>
<dbReference type="RefSeq" id="WP_277733572.1">
    <property type="nucleotide sequence ID" value="NZ_CP120733.1"/>
</dbReference>
<keyword evidence="3" id="KW-1185">Reference proteome</keyword>
<protein>
    <submittedName>
        <fullName evidence="2">DUF1700 domain-containing protein</fullName>
    </submittedName>
</protein>